<evidence type="ECO:0000256" key="5">
    <source>
        <dbReference type="PROSITE-ProRule" id="PRU00560"/>
    </source>
</evidence>
<keyword evidence="2 5" id="KW-0378">Hydrolase</keyword>
<evidence type="ECO:0000256" key="2">
    <source>
        <dbReference type="ARBA" id="ARBA00022801"/>
    </source>
</evidence>
<dbReference type="PANTHER" id="PTHR11070">
    <property type="entry name" value="UVRD / RECB / PCRA DNA HELICASE FAMILY MEMBER"/>
    <property type="match status" value="1"/>
</dbReference>
<accession>A0A6H1TSB2</accession>
<keyword evidence="3 5" id="KW-0347">Helicase</keyword>
<feature type="binding site" evidence="5">
    <location>
        <begin position="230"/>
        <end position="237"/>
    </location>
    <ligand>
        <name>ATP</name>
        <dbReference type="ChEBI" id="CHEBI:30616"/>
    </ligand>
</feature>
<feature type="domain" description="UvrD-like helicase ATP-binding" evidence="6">
    <location>
        <begin position="209"/>
        <end position="530"/>
    </location>
</feature>
<protein>
    <recommendedName>
        <fullName evidence="6">UvrD-like helicase ATP-binding domain-containing protein</fullName>
    </recommendedName>
</protein>
<dbReference type="InterPro" id="IPR014016">
    <property type="entry name" value="UvrD-like_ATP-bd"/>
</dbReference>
<dbReference type="Gene3D" id="3.40.50.300">
    <property type="entry name" value="P-loop containing nucleotide triphosphate hydrolases"/>
    <property type="match status" value="2"/>
</dbReference>
<dbReference type="GO" id="GO:0000725">
    <property type="term" value="P:recombinational repair"/>
    <property type="evidence" value="ECO:0007669"/>
    <property type="project" value="TreeGrafter"/>
</dbReference>
<dbReference type="GO" id="GO:0005524">
    <property type="term" value="F:ATP binding"/>
    <property type="evidence" value="ECO:0007669"/>
    <property type="project" value="UniProtKB-UniRule"/>
</dbReference>
<evidence type="ECO:0000259" key="6">
    <source>
        <dbReference type="PROSITE" id="PS51198"/>
    </source>
</evidence>
<keyword evidence="4 5" id="KW-0067">ATP-binding</keyword>
<dbReference type="SUPFAM" id="SSF52540">
    <property type="entry name" value="P-loop containing nucleoside triphosphate hydrolases"/>
    <property type="match status" value="1"/>
</dbReference>
<keyword evidence="8" id="KW-1185">Reference proteome</keyword>
<name>A0A6H1TSB2_9CYAN</name>
<dbReference type="PROSITE" id="PS51198">
    <property type="entry name" value="UVRD_HELICASE_ATP_BIND"/>
    <property type="match status" value="1"/>
</dbReference>
<dbReference type="InterPro" id="IPR027417">
    <property type="entry name" value="P-loop_NTPase"/>
</dbReference>
<organism evidence="7 8">
    <name type="scientific">Oxynema aestuarii AP17</name>
    <dbReference type="NCBI Taxonomy" id="2064643"/>
    <lineage>
        <taxon>Bacteria</taxon>
        <taxon>Bacillati</taxon>
        <taxon>Cyanobacteriota</taxon>
        <taxon>Cyanophyceae</taxon>
        <taxon>Oscillatoriophycideae</taxon>
        <taxon>Oscillatoriales</taxon>
        <taxon>Oscillatoriaceae</taxon>
        <taxon>Oxynema</taxon>
        <taxon>Oxynema aestuarii</taxon>
    </lineage>
</organism>
<evidence type="ECO:0000313" key="7">
    <source>
        <dbReference type="EMBL" id="QIZ69335.1"/>
    </source>
</evidence>
<dbReference type="KEGG" id="oxy:HCG48_00980"/>
<dbReference type="GO" id="GO:0016787">
    <property type="term" value="F:hydrolase activity"/>
    <property type="evidence" value="ECO:0007669"/>
    <property type="project" value="UniProtKB-UniRule"/>
</dbReference>
<dbReference type="GO" id="GO:0043138">
    <property type="term" value="F:3'-5' DNA helicase activity"/>
    <property type="evidence" value="ECO:0007669"/>
    <property type="project" value="TreeGrafter"/>
</dbReference>
<dbReference type="EMBL" id="CP051167">
    <property type="protein sequence ID" value="QIZ69335.1"/>
    <property type="molecule type" value="Genomic_DNA"/>
</dbReference>
<evidence type="ECO:0000256" key="1">
    <source>
        <dbReference type="ARBA" id="ARBA00022741"/>
    </source>
</evidence>
<gene>
    <name evidence="7" type="ORF">HCG48_00980</name>
</gene>
<sequence>MRDTGKTDLEDLLDPEELKKAIEAQKASNLPSFRWRVPPDMQPWLELPAWGIDANDLVIYESEEWVTRFRKPKIKDYWQTYYQLIGDIAQNSDIGESLPGWPQVRMYGESQSIVYSQILTTDTPPRHILFLIAPFENLPAEADILQLGRKNKFYESASDNLFSGEVPIEKLTVFAQRSYPDYLLADDKCWLEIEREEEANLALSAEEMLLLESVSSLTTDRSSLPIFINGRAGSGKSTMLLYLFSDYCHRKYYNSQQTELSGDPLFLTYNERLLEVAKKGVQKLLVSHHRFQSERTTDDPIPDVSSFFKPFQKFLIELLPLEYQREFSAENYISFFRFKKLYENNCRLPQAKKWNAEICWHVIRSFIKGYRLEGEISPSDYQTTEIVNRRDRTIEISDYQEIYETIWERWYKSTAQEHQYWDDQDLIRKVLELDSYESDYAAIFCDEAQDFTRIELQLIMKLWKLSQYDLQRMPIFSLPFAFAGDPLQTLNPTGFRWSTVKAAFHEAILNELELEIDLNLKELEFNYRSSPPIVRFTNLIQFWRSIIFNLPDLKPQKEWRKVDFPDPQKFILDRQISLQQFKEYVKDTIIIVPCEEGEENEFVQNDEILSQIFVDIGEGEPVKNILSAIAAKGLEFKKVILYKFGEACNPQIWNQDTVSDCPIEFEYFFNKLYVAASRAMERLFIIDSEVGDAQLWRYASSQSELDRFSSHSSNRELWKNAIQLLSSGGVTTITDISEDNPLLIAQEFETKGLNSQNPRLLKRAKQYYSSVGESQKADWCEALALQFEERFREAGRAFVNQCEYERAWDCFWEGMCWDDLLDLSDRHDYYKDRLAVNLAEFMVDRARTDRTLLKFNEFLEKCIVQKHIGSPFLPQWKTAIAEFKSRIAKIDPGSFTREQWLKLGSTFSELDRWGYSSMLRAAGEAFFKAQDYHKAEDCLANGNATEIPQYYLSQAEINPFPEKIEWLAKAGAIDRIVRAWEEAGKPTKMQPASLKAVASALEKEKQYTCALRLYIELDELEKVKECFAQSQTEGDEKLEILGALVTYLIERNQWIEAIAEIDREFSTIAGSETQKLRLKCDIVRAIAYSDLTSIDMNVENRQRYEQFMEQILSQNDWEFHLSMQQIGSALERIGGLVATLKFYERFIGDLATDLKEFARQRWIVTKRKQADYFANQGQVYRADDIRYDLENRLREWGINPTIKFPFYPSLPKYNNDRDDRVQVDGLSADIDLQRLDNGNIKFNVGDLEIKTLGTAENRLFAIEDQTTFDNFKFHLQKRQRSGDAKVREKHPSRQDRWGLEVIDSGYEVEIDFTQERPTIELTLKAIDAKILLSF</sequence>
<dbReference type="Proteomes" id="UP000500857">
    <property type="component" value="Chromosome"/>
</dbReference>
<proteinExistence type="predicted"/>
<dbReference type="PANTHER" id="PTHR11070:SF2">
    <property type="entry name" value="ATP-DEPENDENT DNA HELICASE SRS2"/>
    <property type="match status" value="1"/>
</dbReference>
<evidence type="ECO:0000313" key="8">
    <source>
        <dbReference type="Proteomes" id="UP000500857"/>
    </source>
</evidence>
<dbReference type="InterPro" id="IPR000212">
    <property type="entry name" value="DNA_helicase_UvrD/REP"/>
</dbReference>
<evidence type="ECO:0000256" key="4">
    <source>
        <dbReference type="ARBA" id="ARBA00022840"/>
    </source>
</evidence>
<evidence type="ECO:0000256" key="3">
    <source>
        <dbReference type="ARBA" id="ARBA00022806"/>
    </source>
</evidence>
<reference evidence="7 8" key="1">
    <citation type="submission" date="2020-04" db="EMBL/GenBank/DDBJ databases">
        <authorList>
            <person name="Basu S."/>
            <person name="Maruthanayagam V."/>
            <person name="Chakraborty S."/>
            <person name="Pramanik A."/>
            <person name="Mukherjee J."/>
            <person name="Brink B."/>
        </authorList>
    </citation>
    <scope>NUCLEOTIDE SEQUENCE [LARGE SCALE GENOMIC DNA]</scope>
    <source>
        <strain evidence="7 8">AP17</strain>
    </source>
</reference>
<dbReference type="GO" id="GO:0003677">
    <property type="term" value="F:DNA binding"/>
    <property type="evidence" value="ECO:0007669"/>
    <property type="project" value="InterPro"/>
</dbReference>
<keyword evidence="1 5" id="KW-0547">Nucleotide-binding</keyword>